<evidence type="ECO:0000313" key="3">
    <source>
        <dbReference type="Proteomes" id="UP000299102"/>
    </source>
</evidence>
<organism evidence="2 3">
    <name type="scientific">Eumeta variegata</name>
    <name type="common">Bagworm moth</name>
    <name type="synonym">Eumeta japonica</name>
    <dbReference type="NCBI Taxonomy" id="151549"/>
    <lineage>
        <taxon>Eukaryota</taxon>
        <taxon>Metazoa</taxon>
        <taxon>Ecdysozoa</taxon>
        <taxon>Arthropoda</taxon>
        <taxon>Hexapoda</taxon>
        <taxon>Insecta</taxon>
        <taxon>Pterygota</taxon>
        <taxon>Neoptera</taxon>
        <taxon>Endopterygota</taxon>
        <taxon>Lepidoptera</taxon>
        <taxon>Glossata</taxon>
        <taxon>Ditrysia</taxon>
        <taxon>Tineoidea</taxon>
        <taxon>Psychidae</taxon>
        <taxon>Oiketicinae</taxon>
        <taxon>Eumeta</taxon>
    </lineage>
</organism>
<feature type="region of interest" description="Disordered" evidence="1">
    <location>
        <begin position="267"/>
        <end position="304"/>
    </location>
</feature>
<feature type="compositionally biased region" description="Basic and acidic residues" evidence="1">
    <location>
        <begin position="292"/>
        <end position="304"/>
    </location>
</feature>
<sequence length="344" mass="39616">MALIERALPSNWKVRTSSAHHSRIDQRVFCRFVVGLRFRHRAGDDGRYKPSNSKRVCARSRSPRTSNRHKRCMKARLIGRQVKHIYNVCSGSDFIDIRQANKQRNVSQNKRYLYLARYDLEKKLGQQSFNPVAPPTKLRAFPTALLTFSLFFPPLKKPPENNSRTLLNPARVNRKNRPFAEPISGGHSFPYYPPHVIWIPPDLSDNGPPRRTHTRALLHRSVIRHILAKRRPADPPRGRAIISLFNIPNSEVRRKIRRILKKGIKVSAEENNGESHPRNPKARSTSAAENNHGARDHTRLTDRTGRILQRHRRFETLDLECGLRTGVDNEVSLSRDDNSTPDMV</sequence>
<comment type="caution">
    <text evidence="2">The sequence shown here is derived from an EMBL/GenBank/DDBJ whole genome shotgun (WGS) entry which is preliminary data.</text>
</comment>
<dbReference type="EMBL" id="BGZK01000466">
    <property type="protein sequence ID" value="GBP45214.1"/>
    <property type="molecule type" value="Genomic_DNA"/>
</dbReference>
<gene>
    <name evidence="2" type="ORF">EVAR_25920_1</name>
</gene>
<dbReference type="Proteomes" id="UP000299102">
    <property type="component" value="Unassembled WGS sequence"/>
</dbReference>
<evidence type="ECO:0000256" key="1">
    <source>
        <dbReference type="SAM" id="MobiDB-lite"/>
    </source>
</evidence>
<protein>
    <submittedName>
        <fullName evidence="2">Uncharacterized protein</fullName>
    </submittedName>
</protein>
<dbReference type="AlphaFoldDB" id="A0A4C1W4W5"/>
<proteinExistence type="predicted"/>
<reference evidence="2 3" key="1">
    <citation type="journal article" date="2019" name="Commun. Biol.">
        <title>The bagworm genome reveals a unique fibroin gene that provides high tensile strength.</title>
        <authorList>
            <person name="Kono N."/>
            <person name="Nakamura H."/>
            <person name="Ohtoshi R."/>
            <person name="Tomita M."/>
            <person name="Numata K."/>
            <person name="Arakawa K."/>
        </authorList>
    </citation>
    <scope>NUCLEOTIDE SEQUENCE [LARGE SCALE GENOMIC DNA]</scope>
</reference>
<keyword evidence="3" id="KW-1185">Reference proteome</keyword>
<accession>A0A4C1W4W5</accession>
<name>A0A4C1W4W5_EUMVA</name>
<evidence type="ECO:0000313" key="2">
    <source>
        <dbReference type="EMBL" id="GBP45214.1"/>
    </source>
</evidence>